<reference evidence="2" key="1">
    <citation type="submission" date="2020-10" db="EMBL/GenBank/DDBJ databases">
        <authorList>
            <person name="Gilroy R."/>
        </authorList>
    </citation>
    <scope>NUCLEOTIDE SEQUENCE</scope>
    <source>
        <strain evidence="2">ChiBcec2-4451</strain>
    </source>
</reference>
<reference evidence="2" key="2">
    <citation type="journal article" date="2021" name="PeerJ">
        <title>Extensive microbial diversity within the chicken gut microbiome revealed by metagenomics and culture.</title>
        <authorList>
            <person name="Gilroy R."/>
            <person name="Ravi A."/>
            <person name="Getino M."/>
            <person name="Pursley I."/>
            <person name="Horton D.L."/>
            <person name="Alikhan N.F."/>
            <person name="Baker D."/>
            <person name="Gharbi K."/>
            <person name="Hall N."/>
            <person name="Watson M."/>
            <person name="Adriaenssens E.M."/>
            <person name="Foster-Nyarko E."/>
            <person name="Jarju S."/>
            <person name="Secka A."/>
            <person name="Antonio M."/>
            <person name="Oren A."/>
            <person name="Chaudhuri R.R."/>
            <person name="La Ragione R."/>
            <person name="Hildebrand F."/>
            <person name="Pallen M.J."/>
        </authorList>
    </citation>
    <scope>NUCLEOTIDE SEQUENCE</scope>
    <source>
        <strain evidence="2">ChiBcec2-4451</strain>
    </source>
</reference>
<dbReference type="Proteomes" id="UP000886723">
    <property type="component" value="Unassembled WGS sequence"/>
</dbReference>
<feature type="compositionally biased region" description="Basic and acidic residues" evidence="1">
    <location>
        <begin position="171"/>
        <end position="181"/>
    </location>
</feature>
<dbReference type="AlphaFoldDB" id="A0A9D1NW06"/>
<comment type="caution">
    <text evidence="2">The sequence shown here is derived from an EMBL/GenBank/DDBJ whole genome shotgun (WGS) entry which is preliminary data.</text>
</comment>
<sequence length="493" mass="54939">MKLKGSVTLFLSLLLAVILGVFQVLFQSLRIAGGRVQAEAGVEEGLYSVFSGYHRELFDRYRVFFLDAGYGSAGFRPEIMLNIVETSLEQSCYSGKRENLWNCTREMSAVTGYTLATDNNGAAFYEQAVDYMKDTLGIQGIQLLADQLTQQKSTVEEQKIQGDYDSAKEAQEVYEQKKEEQMAGETGLPGDEQQTQADPDPAAPPLVEVPAGFQNPLDIIRQVQNMGLLGLVFPADRQLSQAEVRLEELPSHRQLECGMGMGIAVPEEGITEQLLFLQYMMEHLGCFGEEQAQEGLRYQLEYVIGGKDSDKKNLEFVVKELLAVRTAANMVHLLTDTGKQAQVHQMAMVIGSAVGLPFLESVISLALQAAWSFGESVLDIRCLLGGGKIPLVKDAGSWQLSLENLSKILELLNQEPDTGDEGMTYQQYLRLLLFMKSGQTRLDRTMDVAEQQIRAGGQENFSLDRCVYSLEVEMKIRCENREFTILRSYGYGM</sequence>
<dbReference type="EMBL" id="DVON01000266">
    <property type="protein sequence ID" value="HIV13937.1"/>
    <property type="molecule type" value="Genomic_DNA"/>
</dbReference>
<name>A0A9D1NW06_9FIRM</name>
<protein>
    <submittedName>
        <fullName evidence="2">Uncharacterized protein</fullName>
    </submittedName>
</protein>
<dbReference type="Pfam" id="PF18960">
    <property type="entry name" value="DUF5702"/>
    <property type="match status" value="1"/>
</dbReference>
<dbReference type="InterPro" id="IPR043756">
    <property type="entry name" value="DUF5702"/>
</dbReference>
<evidence type="ECO:0000313" key="3">
    <source>
        <dbReference type="Proteomes" id="UP000886723"/>
    </source>
</evidence>
<feature type="region of interest" description="Disordered" evidence="1">
    <location>
        <begin position="171"/>
        <end position="203"/>
    </location>
</feature>
<gene>
    <name evidence="2" type="ORF">IAA63_12485</name>
</gene>
<proteinExistence type="predicted"/>
<organism evidence="2 3">
    <name type="scientific">Candidatus Pullilachnospira stercoravium</name>
    <dbReference type="NCBI Taxonomy" id="2840913"/>
    <lineage>
        <taxon>Bacteria</taxon>
        <taxon>Bacillati</taxon>
        <taxon>Bacillota</taxon>
        <taxon>Clostridia</taxon>
        <taxon>Lachnospirales</taxon>
        <taxon>Lachnospiraceae</taxon>
        <taxon>Lachnospiraceae incertae sedis</taxon>
        <taxon>Candidatus Pullilachnospira</taxon>
    </lineage>
</organism>
<evidence type="ECO:0000256" key="1">
    <source>
        <dbReference type="SAM" id="MobiDB-lite"/>
    </source>
</evidence>
<accession>A0A9D1NW06</accession>
<evidence type="ECO:0000313" key="2">
    <source>
        <dbReference type="EMBL" id="HIV13937.1"/>
    </source>
</evidence>